<sequence length="110" mass="12466">MSAEEPFEVEVEVVFVLNDGRSLRHVVVRPLQPIPNFTITDRTTLDGLPITAIEMPPRALHPDGSPRMDLLNFRLRNRPDCSRFQPGQRALLKGIQLHPWDKPPSSAHDP</sequence>
<name>A0ABT3GS07_9BACT</name>
<evidence type="ECO:0000313" key="1">
    <source>
        <dbReference type="EMBL" id="MCW1926288.1"/>
    </source>
</evidence>
<proteinExistence type="predicted"/>
<evidence type="ECO:0000313" key="2">
    <source>
        <dbReference type="Proteomes" id="UP001320876"/>
    </source>
</evidence>
<dbReference type="Proteomes" id="UP001320876">
    <property type="component" value="Unassembled WGS sequence"/>
</dbReference>
<keyword evidence="2" id="KW-1185">Reference proteome</keyword>
<dbReference type="RefSeq" id="WP_264490396.1">
    <property type="nucleotide sequence ID" value="NZ_JAPDDT010000023.1"/>
</dbReference>
<dbReference type="EMBL" id="JAPDDT010000023">
    <property type="protein sequence ID" value="MCW1926288.1"/>
    <property type="molecule type" value="Genomic_DNA"/>
</dbReference>
<gene>
    <name evidence="1" type="ORF">OKA05_27285</name>
</gene>
<comment type="caution">
    <text evidence="1">The sequence shown here is derived from an EMBL/GenBank/DDBJ whole genome shotgun (WGS) entry which is preliminary data.</text>
</comment>
<protein>
    <submittedName>
        <fullName evidence="1">Uncharacterized protein</fullName>
    </submittedName>
</protein>
<reference evidence="1 2" key="1">
    <citation type="submission" date="2022-10" db="EMBL/GenBank/DDBJ databases">
        <title>Luteolibacter arcticus strain CCTCC AB 2014275, whole genome shotgun sequencing project.</title>
        <authorList>
            <person name="Zhao G."/>
            <person name="Shen L."/>
        </authorList>
    </citation>
    <scope>NUCLEOTIDE SEQUENCE [LARGE SCALE GENOMIC DNA]</scope>
    <source>
        <strain evidence="1 2">CCTCC AB 2014275</strain>
    </source>
</reference>
<accession>A0ABT3GS07</accession>
<organism evidence="1 2">
    <name type="scientific">Luteolibacter arcticus</name>
    <dbReference type="NCBI Taxonomy" id="1581411"/>
    <lineage>
        <taxon>Bacteria</taxon>
        <taxon>Pseudomonadati</taxon>
        <taxon>Verrucomicrobiota</taxon>
        <taxon>Verrucomicrobiia</taxon>
        <taxon>Verrucomicrobiales</taxon>
        <taxon>Verrucomicrobiaceae</taxon>
        <taxon>Luteolibacter</taxon>
    </lineage>
</organism>